<evidence type="ECO:0000313" key="3">
    <source>
        <dbReference type="Proteomes" id="UP001075354"/>
    </source>
</evidence>
<evidence type="ECO:0000313" key="2">
    <source>
        <dbReference type="EMBL" id="KAJ1522444.1"/>
    </source>
</evidence>
<proteinExistence type="predicted"/>
<dbReference type="EMBL" id="JAPTSV010000011">
    <property type="protein sequence ID" value="KAJ1522444.1"/>
    <property type="molecule type" value="Genomic_DNA"/>
</dbReference>
<evidence type="ECO:0000256" key="1">
    <source>
        <dbReference type="SAM" id="MobiDB-lite"/>
    </source>
</evidence>
<reference evidence="2" key="1">
    <citation type="submission" date="2022-12" db="EMBL/GenBank/DDBJ databases">
        <title>Chromosome-level genome assembly of the bean flower thrips Megalurothrips usitatus.</title>
        <authorList>
            <person name="Ma L."/>
            <person name="Liu Q."/>
            <person name="Li H."/>
            <person name="Cai W."/>
        </authorList>
    </citation>
    <scope>NUCLEOTIDE SEQUENCE</scope>
    <source>
        <strain evidence="2">Cailab_2022a</strain>
    </source>
</reference>
<feature type="compositionally biased region" description="Basic and acidic residues" evidence="1">
    <location>
        <begin position="67"/>
        <end position="78"/>
    </location>
</feature>
<feature type="compositionally biased region" description="Polar residues" evidence="1">
    <location>
        <begin position="137"/>
        <end position="147"/>
    </location>
</feature>
<feature type="region of interest" description="Disordered" evidence="1">
    <location>
        <begin position="222"/>
        <end position="301"/>
    </location>
</feature>
<feature type="compositionally biased region" description="Basic and acidic residues" evidence="1">
    <location>
        <begin position="124"/>
        <end position="133"/>
    </location>
</feature>
<protein>
    <recommendedName>
        <fullName evidence="4">BEN domain-containing protein</fullName>
    </recommendedName>
</protein>
<feature type="region of interest" description="Disordered" evidence="1">
    <location>
        <begin position="21"/>
        <end position="84"/>
    </location>
</feature>
<gene>
    <name evidence="2" type="ORF">ONE63_001634</name>
</gene>
<sequence>MLGNGVQEELDNVLKELGLKAKKAQQPPKGSASLLPSDVLGKRKSNPVVEFGQQAPSNQGNMAPKKRLTEGERRELAARRTKVGKAIKKTDEEILYNLNSSGKFWSDDSDDSDGNDKINSNKKAARERTELVKGIKQLSNAASTSSESHNRPVTHKLLSPTDTPLKLTEASCSADVPSGCRSPSKAELLKRLEEMEALVEKHKAKKDSPKIDENQPVVEFSDYSNEHSRDESFLINNDSLTFDSDSEERQDRGACQKDTIQKDGGKEQGGKEDGGKEDSEKETDGTENGGKGDDECDDFNLEDDDASLEHQLRGPGPNMVKLTKRTWCTKGALKTAHRGTLTVTQIVRRLVGGVFKPTELKNVTVSGYKYRPGSKSDANRPDVEPLHRAALKDVIGYAQALGRERKFKSVKTETLKTTVSHRLVEIKALVKDGKWKEI</sequence>
<dbReference type="Proteomes" id="UP001075354">
    <property type="component" value="Chromosome 11"/>
</dbReference>
<name>A0AAV7XCR9_9NEOP</name>
<organism evidence="2 3">
    <name type="scientific">Megalurothrips usitatus</name>
    <name type="common">bean blossom thrips</name>
    <dbReference type="NCBI Taxonomy" id="439358"/>
    <lineage>
        <taxon>Eukaryota</taxon>
        <taxon>Metazoa</taxon>
        <taxon>Ecdysozoa</taxon>
        <taxon>Arthropoda</taxon>
        <taxon>Hexapoda</taxon>
        <taxon>Insecta</taxon>
        <taxon>Pterygota</taxon>
        <taxon>Neoptera</taxon>
        <taxon>Paraneoptera</taxon>
        <taxon>Thysanoptera</taxon>
        <taxon>Terebrantia</taxon>
        <taxon>Thripoidea</taxon>
        <taxon>Thripidae</taxon>
        <taxon>Megalurothrips</taxon>
    </lineage>
</organism>
<keyword evidence="3" id="KW-1185">Reference proteome</keyword>
<evidence type="ECO:0008006" key="4">
    <source>
        <dbReference type="Google" id="ProtNLM"/>
    </source>
</evidence>
<feature type="compositionally biased region" description="Polar residues" evidence="1">
    <location>
        <begin position="234"/>
        <end position="243"/>
    </location>
</feature>
<dbReference type="AlphaFoldDB" id="A0AAV7XCR9"/>
<comment type="caution">
    <text evidence="2">The sequence shown here is derived from an EMBL/GenBank/DDBJ whole genome shotgun (WGS) entry which is preliminary data.</text>
</comment>
<accession>A0AAV7XCR9</accession>
<feature type="region of interest" description="Disordered" evidence="1">
    <location>
        <begin position="101"/>
        <end position="162"/>
    </location>
</feature>
<feature type="compositionally biased region" description="Basic and acidic residues" evidence="1">
    <location>
        <begin position="247"/>
        <end position="284"/>
    </location>
</feature>